<proteinExistence type="predicted"/>
<organism evidence="1 2">
    <name type="scientific">[Bacteroides] pectinophilus ATCC 43243</name>
    <dbReference type="NCBI Taxonomy" id="483218"/>
    <lineage>
        <taxon>Bacteria</taxon>
        <taxon>Bacillati</taxon>
        <taxon>Bacillota</taxon>
        <taxon>Clostridia</taxon>
        <taxon>Eubacteriales</taxon>
    </lineage>
</organism>
<dbReference type="STRING" id="483218.BACPEC_02539"/>
<dbReference type="HOGENOM" id="CLU_2393735_0_0_9"/>
<evidence type="ECO:0000313" key="2">
    <source>
        <dbReference type="Proteomes" id="UP000003136"/>
    </source>
</evidence>
<reference evidence="1 2" key="2">
    <citation type="submission" date="2008-11" db="EMBL/GenBank/DDBJ databases">
        <authorList>
            <person name="Fulton L."/>
            <person name="Clifton S."/>
            <person name="Fulton B."/>
            <person name="Xu J."/>
            <person name="Minx P."/>
            <person name="Pepin K.H."/>
            <person name="Johnson M."/>
            <person name="Bhonagiri V."/>
            <person name="Nash W.E."/>
            <person name="Mardis E.R."/>
            <person name="Wilson R.K."/>
        </authorList>
    </citation>
    <scope>NUCLEOTIDE SEQUENCE [LARGE SCALE GENOMIC DNA]</scope>
    <source>
        <strain evidence="1 2">ATCC 43243</strain>
    </source>
</reference>
<evidence type="ECO:0000313" key="1">
    <source>
        <dbReference type="EMBL" id="EEC56032.1"/>
    </source>
</evidence>
<protein>
    <submittedName>
        <fullName evidence="1">Uncharacterized protein</fullName>
    </submittedName>
</protein>
<dbReference type="EMBL" id="ABVQ01000037">
    <property type="protein sequence ID" value="EEC56032.1"/>
    <property type="molecule type" value="Genomic_DNA"/>
</dbReference>
<keyword evidence="2" id="KW-1185">Reference proteome</keyword>
<accession>B7AUZ1</accession>
<sequence length="93" mass="10912">MAGLQMEILALRSRYMDMAAILQHLMEEVFRGYIRSHLLYLVQAQMASIIHMIVVRLRKREVIDLIQLSGQQTSLILHVPFQRYSRLVQTNIC</sequence>
<comment type="caution">
    <text evidence="1">The sequence shown here is derived from an EMBL/GenBank/DDBJ whole genome shotgun (WGS) entry which is preliminary data.</text>
</comment>
<gene>
    <name evidence="1" type="ORF">BACPEC_02539</name>
</gene>
<reference evidence="1 2" key="1">
    <citation type="submission" date="2008-11" db="EMBL/GenBank/DDBJ databases">
        <title>Draft genome sequence of Bacteroides pectinophilus (ATCC 43243).</title>
        <authorList>
            <person name="Sudarsanam P."/>
            <person name="Ley R."/>
            <person name="Guruge J."/>
            <person name="Turnbaugh P.J."/>
            <person name="Mahowald M."/>
            <person name="Liep D."/>
            <person name="Gordon J."/>
        </authorList>
    </citation>
    <scope>NUCLEOTIDE SEQUENCE [LARGE SCALE GENOMIC DNA]</scope>
    <source>
        <strain evidence="1 2">ATCC 43243</strain>
    </source>
</reference>
<name>B7AUZ1_9FIRM</name>
<dbReference type="AlphaFoldDB" id="B7AUZ1"/>
<dbReference type="Proteomes" id="UP000003136">
    <property type="component" value="Unassembled WGS sequence"/>
</dbReference>